<evidence type="ECO:0000256" key="1">
    <source>
        <dbReference type="SAM" id="SignalP"/>
    </source>
</evidence>
<feature type="signal peptide" evidence="1">
    <location>
        <begin position="1"/>
        <end position="20"/>
    </location>
</feature>
<evidence type="ECO:0008006" key="4">
    <source>
        <dbReference type="Google" id="ProtNLM"/>
    </source>
</evidence>
<feature type="chain" id="PRO_5045125192" description="Ricin B lectin domain-containing protein" evidence="1">
    <location>
        <begin position="21"/>
        <end position="553"/>
    </location>
</feature>
<evidence type="ECO:0000313" key="2">
    <source>
        <dbReference type="EMBL" id="KAL1411198.1"/>
    </source>
</evidence>
<name>A0ABR3QA09_9TREE</name>
<evidence type="ECO:0000313" key="3">
    <source>
        <dbReference type="Proteomes" id="UP001565368"/>
    </source>
</evidence>
<accession>A0ABR3QA09</accession>
<dbReference type="GeneID" id="95983192"/>
<protein>
    <recommendedName>
        <fullName evidence="4">Ricin B lectin domain-containing protein</fullName>
    </recommendedName>
</protein>
<keyword evidence="1" id="KW-0732">Signal</keyword>
<gene>
    <name evidence="2" type="ORF">Q8F55_002149</name>
</gene>
<proteinExistence type="predicted"/>
<organism evidence="2 3">
    <name type="scientific">Vanrija albida</name>
    <dbReference type="NCBI Taxonomy" id="181172"/>
    <lineage>
        <taxon>Eukaryota</taxon>
        <taxon>Fungi</taxon>
        <taxon>Dikarya</taxon>
        <taxon>Basidiomycota</taxon>
        <taxon>Agaricomycotina</taxon>
        <taxon>Tremellomycetes</taxon>
        <taxon>Trichosporonales</taxon>
        <taxon>Trichosporonaceae</taxon>
        <taxon>Vanrija</taxon>
    </lineage>
</organism>
<keyword evidence="3" id="KW-1185">Reference proteome</keyword>
<dbReference type="CDD" id="cd00161">
    <property type="entry name" value="beta-trefoil_Ricin-like"/>
    <property type="match status" value="1"/>
</dbReference>
<dbReference type="Gene3D" id="2.80.10.50">
    <property type="match status" value="1"/>
</dbReference>
<dbReference type="Proteomes" id="UP001565368">
    <property type="component" value="Unassembled WGS sequence"/>
</dbReference>
<dbReference type="RefSeq" id="XP_069211142.1">
    <property type="nucleotide sequence ID" value="XM_069350756.1"/>
</dbReference>
<reference evidence="2 3" key="1">
    <citation type="submission" date="2023-08" db="EMBL/GenBank/DDBJ databases">
        <title>Annotated Genome Sequence of Vanrija albida AlHP1.</title>
        <authorList>
            <person name="Herzog R."/>
        </authorList>
    </citation>
    <scope>NUCLEOTIDE SEQUENCE [LARGE SCALE GENOMIC DNA]</scope>
    <source>
        <strain evidence="2 3">AlHP1</strain>
    </source>
</reference>
<sequence length="553" mass="57974">MLAPALLLLALPALAAPAPAYTVTVGALGPWTTPDDTPAGSFIAADGTYWFQQAHALYGASEGRAWSFFSGRDMDTATKHAISAAVDPGNPRDSNADTTWRCDFSPTGVVSSYANGSAAYSQRNYCDLAGVIGLVHNEFTPRPYADGLHFDGIDRAISADGGKTWRITERIITSPYPTTRGDNSAFPEQTYIYGDGDPRLTVDVGTGYFYVYYGSRVVDKKGSWVAFYAHVARAPMSGKMRAGSWEKYYAGGWGEPGSGGRESNLVPVGTYATGYTPPEKEYKPTTPGSAAAQVAAGTAPPTSPLFVMDATYSAHLGLFVAQPQAVDQSGKASQELYVSSDLVRWSLAGNTGSYTTASWYRWLLDPVSRTSSAIVGKAFRSYCSFGCSGGRSGEYVNLSLDGPAYVPVKGGRYAVSSGTGLSLAAGGVGATAGRGDAVTLVRLDDGAYTLSVAAGRLAVDDAADAGRAWGAKLAVKGSASVGAQWWIVPNRRADRSEDGTFRVISRYSGLALSISANASRAVDTTPVRAWDAPAGGVGGGRTPAEQVIIFTPL</sequence>
<dbReference type="EMBL" id="JBBXJM010000002">
    <property type="protein sequence ID" value="KAL1411198.1"/>
    <property type="molecule type" value="Genomic_DNA"/>
</dbReference>
<comment type="caution">
    <text evidence="2">The sequence shown here is derived from an EMBL/GenBank/DDBJ whole genome shotgun (WGS) entry which is preliminary data.</text>
</comment>